<feature type="compositionally biased region" description="Low complexity" evidence="1">
    <location>
        <begin position="50"/>
        <end position="79"/>
    </location>
</feature>
<dbReference type="EnsemblMetazoa" id="Aqu2.1.40274_001">
    <property type="protein sequence ID" value="Aqu2.1.40274_001"/>
    <property type="gene ID" value="Aqu2.1.40274"/>
</dbReference>
<dbReference type="InParanoid" id="A0A1X7VK17"/>
<evidence type="ECO:0000256" key="1">
    <source>
        <dbReference type="SAM" id="MobiDB-lite"/>
    </source>
</evidence>
<protein>
    <submittedName>
        <fullName evidence="2">Uncharacterized protein</fullName>
    </submittedName>
</protein>
<name>A0A1X7VK17_AMPQE</name>
<feature type="region of interest" description="Disordered" evidence="1">
    <location>
        <begin position="1"/>
        <end position="92"/>
    </location>
</feature>
<reference evidence="2" key="1">
    <citation type="submission" date="2017-05" db="UniProtKB">
        <authorList>
            <consortium name="EnsemblMetazoa"/>
        </authorList>
    </citation>
    <scope>IDENTIFICATION</scope>
</reference>
<evidence type="ECO:0000313" key="2">
    <source>
        <dbReference type="EnsemblMetazoa" id="Aqu2.1.40274_001"/>
    </source>
</evidence>
<organism evidence="2">
    <name type="scientific">Amphimedon queenslandica</name>
    <name type="common">Sponge</name>
    <dbReference type="NCBI Taxonomy" id="400682"/>
    <lineage>
        <taxon>Eukaryota</taxon>
        <taxon>Metazoa</taxon>
        <taxon>Porifera</taxon>
        <taxon>Demospongiae</taxon>
        <taxon>Heteroscleromorpha</taxon>
        <taxon>Haplosclerida</taxon>
        <taxon>Niphatidae</taxon>
        <taxon>Amphimedon</taxon>
    </lineage>
</organism>
<dbReference type="AlphaFoldDB" id="A0A1X7VK17"/>
<sequence>STSRQPSLMSDDGYSKALSQSDSEDSSSDSHENDAGASQCRQTTLPGDFSFSPCASSPSSSVSNLAHPSNPSLLLPVNPQAQDSRIRKGPHQPSLVRYVNFSQWKT</sequence>
<proteinExistence type="predicted"/>
<accession>A0A1X7VK17</accession>